<keyword evidence="2" id="KW-0547">Nucleotide-binding</keyword>
<accession>A0A6J5GQA7</accession>
<dbReference type="Pfam" id="PF22977">
    <property type="entry name" value="WHD"/>
    <property type="match status" value="1"/>
</dbReference>
<dbReference type="GO" id="GO:0006508">
    <property type="term" value="P:proteolysis"/>
    <property type="evidence" value="ECO:0007669"/>
    <property type="project" value="UniProtKB-KW"/>
</dbReference>
<dbReference type="CDD" id="cd19481">
    <property type="entry name" value="RecA-like_protease"/>
    <property type="match status" value="1"/>
</dbReference>
<dbReference type="GO" id="GO:0005524">
    <property type="term" value="F:ATP binding"/>
    <property type="evidence" value="ECO:0007669"/>
    <property type="project" value="UniProtKB-KW"/>
</dbReference>
<sequence length="721" mass="78101">MNTATAPTWQEVNSRYLAAALAWLKIRLERHARQQPGGSTEVAAPSVPAPPPATGTEPAHWWQRRSSSAVAPETPATQAPPPLPAPSSDDVLARAAAEYAAAAAQTNPAPILMRLSALLELSQFEREILLLCTAMELDPDIAGLCELAQGHTGHAYPTFALALALFDDAAWDALSPQNSLRYWRLIEIHQSRSQPLSVSPIRADERIVQFIQGMDYLDDRLAMLVSAVPAADDGDLPPSYVVQVDTIVHRLQQAAPAGMVPLVQLAGYDSASKAFIAALVARRLGVHLYRLPAEAIPADARELETLQRLWQRESVMLPLALYVDAPRAETGPRTPAELGRLLSAIGGISFVDAAEPVPLAARDSFVVDVDKPDTDEQEALWNAVLGPVLGQNGSPPPAIAAQLASQFKLGVEDIRRIAKTVAVDDAAGGAAPAERLWDACLEVTRPRLDQLAQRLTPKAGWDDLVLPAAESSLLHQIAGQVDSRSQVYRSWGFAERMSRGLGISALFAGESGTGKTMAAEVIASELRLNLYRIDLSAVVSKYIGETEKNLRRLFDAAEDGGAILFFDEADALFGKRSEVKDSHDRYANIEINYLLQRMEAYRGLAILATNLKSALDQAFLRRLRFIVTFPFPAYAERKSMWEKVFPPRAPTSGLDFDALAQLNLTGGNIHSIALNAAFAAARAGTPVTQALVLDASRTELKKLGRTVNELEFRRQGKLGAA</sequence>
<dbReference type="InterPro" id="IPR027417">
    <property type="entry name" value="P-loop_NTPase"/>
</dbReference>
<dbReference type="InterPro" id="IPR054472">
    <property type="entry name" value="WHD"/>
</dbReference>
<evidence type="ECO:0000256" key="3">
    <source>
        <dbReference type="ARBA" id="ARBA00022840"/>
    </source>
</evidence>
<evidence type="ECO:0000256" key="2">
    <source>
        <dbReference type="ARBA" id="ARBA00022741"/>
    </source>
</evidence>
<dbReference type="InterPro" id="IPR050221">
    <property type="entry name" value="26S_Proteasome_ATPase"/>
</dbReference>
<evidence type="ECO:0000256" key="4">
    <source>
        <dbReference type="SAM" id="MobiDB-lite"/>
    </source>
</evidence>
<evidence type="ECO:0000259" key="5">
    <source>
        <dbReference type="SMART" id="SM00382"/>
    </source>
</evidence>
<dbReference type="SMART" id="SM00382">
    <property type="entry name" value="AAA"/>
    <property type="match status" value="1"/>
</dbReference>
<protein>
    <submittedName>
        <fullName evidence="6">ATP-dependent zinc metalloprotease FtsH</fullName>
        <ecNumber evidence="6">3.4.24.-</ecNumber>
    </submittedName>
</protein>
<dbReference type="EC" id="3.4.24.-" evidence="6"/>
<evidence type="ECO:0000256" key="1">
    <source>
        <dbReference type="ARBA" id="ARBA00006914"/>
    </source>
</evidence>
<dbReference type="GO" id="GO:0008237">
    <property type="term" value="F:metallopeptidase activity"/>
    <property type="evidence" value="ECO:0007669"/>
    <property type="project" value="UniProtKB-KW"/>
</dbReference>
<feature type="domain" description="AAA+ ATPase" evidence="5">
    <location>
        <begin position="501"/>
        <end position="631"/>
    </location>
</feature>
<evidence type="ECO:0000313" key="7">
    <source>
        <dbReference type="Proteomes" id="UP000494119"/>
    </source>
</evidence>
<name>A0A6J5GQA7_9BURK</name>
<reference evidence="6 7" key="1">
    <citation type="submission" date="2020-04" db="EMBL/GenBank/DDBJ databases">
        <authorList>
            <person name="De Canck E."/>
        </authorList>
    </citation>
    <scope>NUCLEOTIDE SEQUENCE [LARGE SCALE GENOMIC DNA]</scope>
    <source>
        <strain evidence="6 7">LMG 28688</strain>
    </source>
</reference>
<comment type="similarity">
    <text evidence="1">Belongs to the AAA ATPase family.</text>
</comment>
<dbReference type="InterPro" id="IPR003593">
    <property type="entry name" value="AAA+_ATPase"/>
</dbReference>
<dbReference type="Proteomes" id="UP000494119">
    <property type="component" value="Unassembled WGS sequence"/>
</dbReference>
<dbReference type="GO" id="GO:0016887">
    <property type="term" value="F:ATP hydrolysis activity"/>
    <property type="evidence" value="ECO:0007669"/>
    <property type="project" value="InterPro"/>
</dbReference>
<dbReference type="PANTHER" id="PTHR23073">
    <property type="entry name" value="26S PROTEASOME REGULATORY SUBUNIT"/>
    <property type="match status" value="1"/>
</dbReference>
<feature type="region of interest" description="Disordered" evidence="4">
    <location>
        <begin position="34"/>
        <end position="89"/>
    </location>
</feature>
<keyword evidence="6" id="KW-0378">Hydrolase</keyword>
<keyword evidence="6" id="KW-0482">Metalloprotease</keyword>
<dbReference type="Pfam" id="PF00004">
    <property type="entry name" value="AAA"/>
    <property type="match status" value="1"/>
</dbReference>
<evidence type="ECO:0000313" key="6">
    <source>
        <dbReference type="EMBL" id="CAB3803404.1"/>
    </source>
</evidence>
<keyword evidence="6" id="KW-0645">Protease</keyword>
<dbReference type="RefSeq" id="WP_175197598.1">
    <property type="nucleotide sequence ID" value="NZ_CADIKL010000040.1"/>
</dbReference>
<proteinExistence type="inferred from homology"/>
<dbReference type="SUPFAM" id="SSF52540">
    <property type="entry name" value="P-loop containing nucleoside triphosphate hydrolases"/>
    <property type="match status" value="1"/>
</dbReference>
<keyword evidence="7" id="KW-1185">Reference proteome</keyword>
<gene>
    <name evidence="6" type="primary">ftsH_2</name>
    <name evidence="6" type="ORF">LMG28688_05781</name>
</gene>
<dbReference type="AlphaFoldDB" id="A0A6J5GQA7"/>
<dbReference type="Gene3D" id="3.40.50.300">
    <property type="entry name" value="P-loop containing nucleotide triphosphate hydrolases"/>
    <property type="match status" value="1"/>
</dbReference>
<organism evidence="6 7">
    <name type="scientific">Paraburkholderia caffeinitolerans</name>
    <dbReference type="NCBI Taxonomy" id="1723730"/>
    <lineage>
        <taxon>Bacteria</taxon>
        <taxon>Pseudomonadati</taxon>
        <taxon>Pseudomonadota</taxon>
        <taxon>Betaproteobacteria</taxon>
        <taxon>Burkholderiales</taxon>
        <taxon>Burkholderiaceae</taxon>
        <taxon>Paraburkholderia</taxon>
    </lineage>
</organism>
<dbReference type="EMBL" id="CADIKL010000040">
    <property type="protein sequence ID" value="CAB3803404.1"/>
    <property type="molecule type" value="Genomic_DNA"/>
</dbReference>
<keyword evidence="3" id="KW-0067">ATP-binding</keyword>
<dbReference type="InterPro" id="IPR003959">
    <property type="entry name" value="ATPase_AAA_core"/>
</dbReference>